<reference evidence="1 2" key="1">
    <citation type="journal article" date="2006" name="Proc. Natl. Acad. Sci. U.S.A.">
        <title>Burkholderia xenovorans LB400 harbors a multi-replicon, 9.73-Mbp genome shaped for versatility.</title>
        <authorList>
            <person name="Chain P.S."/>
            <person name="Denef V.J."/>
            <person name="Konstantinidis K.T."/>
            <person name="Vergez L.M."/>
            <person name="Agullo L."/>
            <person name="Reyes V.L."/>
            <person name="Hauser L."/>
            <person name="Cordova M."/>
            <person name="Gomez L."/>
            <person name="Gonzalez M."/>
            <person name="Land M."/>
            <person name="Lao V."/>
            <person name="Larimer F."/>
            <person name="LiPuma J.J."/>
            <person name="Mahenthiralingam E."/>
            <person name="Malfatti S.A."/>
            <person name="Marx C.J."/>
            <person name="Parnell J.J."/>
            <person name="Ramette A."/>
            <person name="Richardson P."/>
            <person name="Seeger M."/>
            <person name="Smith D."/>
            <person name="Spilker T."/>
            <person name="Sul W.J."/>
            <person name="Tsoi T.V."/>
            <person name="Ulrich L.E."/>
            <person name="Zhulin I.B."/>
            <person name="Tiedje J.M."/>
        </authorList>
    </citation>
    <scope>NUCLEOTIDE SEQUENCE [LARGE SCALE GENOMIC DNA]</scope>
    <source>
        <strain evidence="1 2">LB400</strain>
    </source>
</reference>
<proteinExistence type="predicted"/>
<keyword evidence="2" id="KW-1185">Reference proteome</keyword>
<sequence length="160" mass="17579">MNRYPDESKSAATEQCVWIRPPSSLTEVCMIVDSTAGIFVAPALSDRFADTAQFALLSLNDTESLRREWVASAASHTGPGIRARTEIERVLGRLPVGCRLALCTQTVRSLDWLGSVCGHPCRMILPADSLSDVGWKVEEATRTVQAALCEAVSRRWRDCL</sequence>
<name>Q13LF4_PARXL</name>
<protein>
    <submittedName>
        <fullName evidence="1">Uncharacterized protein</fullName>
    </submittedName>
</protein>
<evidence type="ECO:0000313" key="2">
    <source>
        <dbReference type="Proteomes" id="UP000001817"/>
    </source>
</evidence>
<dbReference type="AlphaFoldDB" id="Q13LF4"/>
<organism evidence="1 2">
    <name type="scientific">Paraburkholderia xenovorans (strain LB400)</name>
    <dbReference type="NCBI Taxonomy" id="266265"/>
    <lineage>
        <taxon>Bacteria</taxon>
        <taxon>Pseudomonadati</taxon>
        <taxon>Pseudomonadota</taxon>
        <taxon>Betaproteobacteria</taxon>
        <taxon>Burkholderiales</taxon>
        <taxon>Burkholderiaceae</taxon>
        <taxon>Paraburkholderia</taxon>
    </lineage>
</organism>
<dbReference type="EMBL" id="CP000271">
    <property type="protein sequence ID" value="ABE35085.1"/>
    <property type="molecule type" value="Genomic_DNA"/>
</dbReference>
<dbReference type="eggNOG" id="ENOG5030XCW">
    <property type="taxonomic scope" value="Bacteria"/>
</dbReference>
<dbReference type="Proteomes" id="UP000001817">
    <property type="component" value="Chromosome 2"/>
</dbReference>
<accession>Q13LF4</accession>
<dbReference type="KEGG" id="bxe:Bxe_B0869"/>
<evidence type="ECO:0000313" key="1">
    <source>
        <dbReference type="EMBL" id="ABE35085.1"/>
    </source>
</evidence>
<gene>
    <name evidence="1" type="ORF">Bxe_B0869</name>
</gene>